<dbReference type="EMBL" id="JBBNAG010000007">
    <property type="protein sequence ID" value="KAK9120259.1"/>
    <property type="molecule type" value="Genomic_DNA"/>
</dbReference>
<dbReference type="SMART" id="SM00343">
    <property type="entry name" value="ZnF_C2HC"/>
    <property type="match status" value="4"/>
</dbReference>
<dbReference type="Pfam" id="PF00098">
    <property type="entry name" value="zf-CCHC"/>
    <property type="match status" value="4"/>
</dbReference>
<gene>
    <name evidence="7" type="ORF">Scep_018352</name>
</gene>
<keyword evidence="3" id="KW-0862">Zinc</keyword>
<feature type="domain" description="GRF-type" evidence="6">
    <location>
        <begin position="168"/>
        <end position="212"/>
    </location>
</feature>
<comment type="caution">
    <text evidence="7">The sequence shown here is derived from an EMBL/GenBank/DDBJ whole genome shotgun (WGS) entry which is preliminary data.</text>
</comment>
<evidence type="ECO:0000256" key="1">
    <source>
        <dbReference type="ARBA" id="ARBA00022723"/>
    </source>
</evidence>
<dbReference type="AlphaFoldDB" id="A0AAP0IRD8"/>
<dbReference type="PANTHER" id="PTHR33680:SF1">
    <property type="entry name" value="OS05G0489500 PROTEIN"/>
    <property type="match status" value="1"/>
</dbReference>
<evidence type="ECO:0000256" key="3">
    <source>
        <dbReference type="ARBA" id="ARBA00022833"/>
    </source>
</evidence>
<dbReference type="SUPFAM" id="SSF57756">
    <property type="entry name" value="Retrovirus zinc finger-like domains"/>
    <property type="match status" value="2"/>
</dbReference>
<reference evidence="7 8" key="1">
    <citation type="submission" date="2024-01" db="EMBL/GenBank/DDBJ databases">
        <title>Genome assemblies of Stephania.</title>
        <authorList>
            <person name="Yang L."/>
        </authorList>
    </citation>
    <scope>NUCLEOTIDE SEQUENCE [LARGE SCALE GENOMIC DNA]</scope>
    <source>
        <strain evidence="7">JXDWG</strain>
        <tissue evidence="7">Leaf</tissue>
    </source>
</reference>
<dbReference type="InterPro" id="IPR010666">
    <property type="entry name" value="Znf_GRF"/>
</dbReference>
<dbReference type="InterPro" id="IPR036875">
    <property type="entry name" value="Znf_CCHC_sf"/>
</dbReference>
<dbReference type="PROSITE" id="PS51999">
    <property type="entry name" value="ZF_GRF"/>
    <property type="match status" value="3"/>
</dbReference>
<evidence type="ECO:0000313" key="8">
    <source>
        <dbReference type="Proteomes" id="UP001419268"/>
    </source>
</evidence>
<feature type="domain" description="GRF-type" evidence="6">
    <location>
        <begin position="47"/>
        <end position="91"/>
    </location>
</feature>
<dbReference type="PANTHER" id="PTHR33680">
    <property type="entry name" value="OS07G0190500 PROTEIN"/>
    <property type="match status" value="1"/>
</dbReference>
<feature type="domain" description="CCHC-type" evidence="5">
    <location>
        <begin position="324"/>
        <end position="337"/>
    </location>
</feature>
<name>A0AAP0IRD8_9MAGN</name>
<evidence type="ECO:0000256" key="4">
    <source>
        <dbReference type="PROSITE-ProRule" id="PRU00047"/>
    </source>
</evidence>
<evidence type="ECO:0000259" key="6">
    <source>
        <dbReference type="PROSITE" id="PS51999"/>
    </source>
</evidence>
<dbReference type="Pfam" id="PF06839">
    <property type="entry name" value="Zn_ribbon_GRF"/>
    <property type="match status" value="3"/>
</dbReference>
<organism evidence="7 8">
    <name type="scientific">Stephania cephalantha</name>
    <dbReference type="NCBI Taxonomy" id="152367"/>
    <lineage>
        <taxon>Eukaryota</taxon>
        <taxon>Viridiplantae</taxon>
        <taxon>Streptophyta</taxon>
        <taxon>Embryophyta</taxon>
        <taxon>Tracheophyta</taxon>
        <taxon>Spermatophyta</taxon>
        <taxon>Magnoliopsida</taxon>
        <taxon>Ranunculales</taxon>
        <taxon>Menispermaceae</taxon>
        <taxon>Menispermoideae</taxon>
        <taxon>Cissampelideae</taxon>
        <taxon>Stephania</taxon>
    </lineage>
</organism>
<dbReference type="PROSITE" id="PS50158">
    <property type="entry name" value="ZF_CCHC"/>
    <property type="match status" value="4"/>
</dbReference>
<feature type="domain" description="CCHC-type" evidence="5">
    <location>
        <begin position="344"/>
        <end position="357"/>
    </location>
</feature>
<evidence type="ECO:0000313" key="7">
    <source>
        <dbReference type="EMBL" id="KAK9120259.1"/>
    </source>
</evidence>
<protein>
    <submittedName>
        <fullName evidence="7">Uncharacterized protein</fullName>
    </submittedName>
</protein>
<proteinExistence type="predicted"/>
<sequence>MNTSLQTRCYKCQKPGHWAVNCPETPTKKFQPPNSNQDHILIPDKDCPCGAGTCAVLTSNTPRNPGRKFYKCPLFKSPELKCDFFEWCDQQTPSKKQLPNPECICGAGPCIRYTVKKDGVNKGRQFFRCPEFFSCPEQGASKCKFFHWCDEEMSPQKCGARSLFSPDCSCGAGKCRRLTFVEEGENKGKGYFVCPVKKGQGACNFFQWEDDARNEPSVDHLGEREPLSSFLSTGNGEKTNPYPVVDVDDDDGVSNASLDDKLSESSSSVGCEVKEMLVVDVDAENNVLPIRRPNFSWIEDKQRCFSCGREGHWLKDCIKANSICVKCGKFGHWKKDCIKVNSICVKCGKFGHWKKDCTA</sequence>
<keyword evidence="2 4" id="KW-0863">Zinc-finger</keyword>
<keyword evidence="1" id="KW-0479">Metal-binding</keyword>
<evidence type="ECO:0000256" key="2">
    <source>
        <dbReference type="ARBA" id="ARBA00022771"/>
    </source>
</evidence>
<evidence type="ECO:0000259" key="5">
    <source>
        <dbReference type="PROSITE" id="PS50158"/>
    </source>
</evidence>
<dbReference type="GO" id="GO:0003676">
    <property type="term" value="F:nucleic acid binding"/>
    <property type="evidence" value="ECO:0007669"/>
    <property type="project" value="InterPro"/>
</dbReference>
<keyword evidence="8" id="KW-1185">Reference proteome</keyword>
<accession>A0AAP0IRD8</accession>
<feature type="domain" description="CCHC-type" evidence="5">
    <location>
        <begin position="8"/>
        <end position="24"/>
    </location>
</feature>
<dbReference type="GO" id="GO:0008270">
    <property type="term" value="F:zinc ion binding"/>
    <property type="evidence" value="ECO:0007669"/>
    <property type="project" value="UniProtKB-KW"/>
</dbReference>
<dbReference type="Proteomes" id="UP001419268">
    <property type="component" value="Unassembled WGS sequence"/>
</dbReference>
<feature type="domain" description="CCHC-type" evidence="5">
    <location>
        <begin position="303"/>
        <end position="317"/>
    </location>
</feature>
<feature type="domain" description="GRF-type" evidence="6">
    <location>
        <begin position="103"/>
        <end position="152"/>
    </location>
</feature>
<dbReference type="Gene3D" id="4.10.60.10">
    <property type="entry name" value="Zinc finger, CCHC-type"/>
    <property type="match status" value="3"/>
</dbReference>
<dbReference type="InterPro" id="IPR001878">
    <property type="entry name" value="Znf_CCHC"/>
</dbReference>